<evidence type="ECO:0000256" key="7">
    <source>
        <dbReference type="ARBA" id="ARBA00022842"/>
    </source>
</evidence>
<feature type="domain" description="ATP-grasp fold succinyl-CoA synthetase-type" evidence="15">
    <location>
        <begin position="261"/>
        <end position="351"/>
    </location>
</feature>
<name>A0A7R9CRB6_TIMCR</name>
<dbReference type="PANTHER" id="PTHR11815">
    <property type="entry name" value="SUCCINYL-COA SYNTHETASE BETA CHAIN"/>
    <property type="match status" value="1"/>
</dbReference>
<evidence type="ECO:0000256" key="3">
    <source>
        <dbReference type="ARBA" id="ARBA00022532"/>
    </source>
</evidence>
<feature type="region of interest" description="Disordered" evidence="12">
    <location>
        <begin position="19"/>
        <end position="42"/>
    </location>
</feature>
<evidence type="ECO:0000256" key="4">
    <source>
        <dbReference type="ARBA" id="ARBA00022598"/>
    </source>
</evidence>
<comment type="pathway">
    <text evidence="2">Carbohydrate metabolism; tricarboxylic acid cycle; succinate from succinyl-CoA (ligase route): step 1/1.</text>
</comment>
<evidence type="ECO:0000313" key="16">
    <source>
        <dbReference type="EMBL" id="CAD7401079.1"/>
    </source>
</evidence>
<keyword evidence="4" id="KW-0436">Ligase</keyword>
<dbReference type="GO" id="GO:0005739">
    <property type="term" value="C:mitochondrion"/>
    <property type="evidence" value="ECO:0007669"/>
    <property type="project" value="TreeGrafter"/>
</dbReference>
<dbReference type="FunFam" id="3.30.470.20:FF:000002">
    <property type="entry name" value="Succinate--CoA ligase [ADP-forming] subunit beta"/>
    <property type="match status" value="1"/>
</dbReference>
<evidence type="ECO:0000256" key="11">
    <source>
        <dbReference type="ARBA" id="ARBA00082254"/>
    </source>
</evidence>
<dbReference type="UniPathway" id="UPA00223">
    <property type="reaction ID" value="UER00999"/>
</dbReference>
<dbReference type="Pfam" id="PF00549">
    <property type="entry name" value="Ligase_CoA"/>
    <property type="match status" value="1"/>
</dbReference>
<dbReference type="EMBL" id="OC318228">
    <property type="protein sequence ID" value="CAD7401079.1"/>
    <property type="molecule type" value="Genomic_DNA"/>
</dbReference>
<keyword evidence="7" id="KW-0460">Magnesium</keyword>
<sequence length="502" mass="55288">MDLGIGKVELEEVNPNLCGGRVENHLGKTTPSSPDRDSNLNLPVLSSRAQHDKRAITQQIRNLNLMEYQSKILLQKNGVAVQKFKIIENADEVDDNLKNFNVYVDPLKKGVQQISVGVRTALNPPPPFFALVVGLPVNDDQVLYTFDCSEVDEYVIKAQILAGGRGLGYFDNGFKGGVHITKDLGKVSSIVESMIGHNLITKQTSKNGILVKKVMVAESVTIKRECYICIIMDRFLSIYVYIHFFFRFIFTLYVSNVYILFFTRENNGPVIIASPAGGTDIENVATSSPHLIKTIPVDIEQGVTDEMSKNIAKFLDFKGSLIKEAAAQIKQLWQLFLNVDAVQLEINPLVETSNGGVIAVDAKIIFDDNAKFRHKDIYSLEDETESDPKEIEAAKHNLNYIAMSGNIGCLVNGAGLAMATMDIIKLYGKEPANFLDVGGNVNEEQVLKAFQILTSDENVKAILVNVFGGIVNCATIANGIVNASKTIQLSIPLIVRLEGMIY</sequence>
<dbReference type="SUPFAM" id="SSF56059">
    <property type="entry name" value="Glutathione synthetase ATP-binding domain-like"/>
    <property type="match status" value="1"/>
</dbReference>
<dbReference type="Gene3D" id="3.30.470.20">
    <property type="entry name" value="ATP-grasp fold, B domain"/>
    <property type="match status" value="1"/>
</dbReference>
<evidence type="ECO:0000256" key="5">
    <source>
        <dbReference type="ARBA" id="ARBA00022723"/>
    </source>
</evidence>
<dbReference type="GO" id="GO:0046872">
    <property type="term" value="F:metal ion binding"/>
    <property type="evidence" value="ECO:0007669"/>
    <property type="project" value="UniProtKB-KW"/>
</dbReference>
<feature type="transmembrane region" description="Helical" evidence="13">
    <location>
        <begin position="238"/>
        <end position="261"/>
    </location>
</feature>
<organism evidence="16">
    <name type="scientific">Timema cristinae</name>
    <name type="common">Walking stick</name>
    <dbReference type="NCBI Taxonomy" id="61476"/>
    <lineage>
        <taxon>Eukaryota</taxon>
        <taxon>Metazoa</taxon>
        <taxon>Ecdysozoa</taxon>
        <taxon>Arthropoda</taxon>
        <taxon>Hexapoda</taxon>
        <taxon>Insecta</taxon>
        <taxon>Pterygota</taxon>
        <taxon>Neoptera</taxon>
        <taxon>Polyneoptera</taxon>
        <taxon>Phasmatodea</taxon>
        <taxon>Timematodea</taxon>
        <taxon>Timematoidea</taxon>
        <taxon>Timematidae</taxon>
        <taxon>Timema</taxon>
    </lineage>
</organism>
<dbReference type="GO" id="GO:0005524">
    <property type="term" value="F:ATP binding"/>
    <property type="evidence" value="ECO:0007669"/>
    <property type="project" value="InterPro"/>
</dbReference>
<evidence type="ECO:0000256" key="10">
    <source>
        <dbReference type="ARBA" id="ARBA00063570"/>
    </source>
</evidence>
<comment type="function">
    <text evidence="9">GTP-specific succinyl-CoA synthetase functions in the citric acid cycle (TCA), coupling the hydrolysis of succinyl-CoA to the synthesis of GTP and thus represents the only step of substrate-level phosphorylation in the TCA. The beta subunit provides nucleotide specificity of the enzyme and binds the substrate succinate, while the binding sites for coenzyme A and phosphate are found in the alpha subunit.</text>
</comment>
<evidence type="ECO:0000256" key="2">
    <source>
        <dbReference type="ARBA" id="ARBA00005064"/>
    </source>
</evidence>
<feature type="domain" description="ATP-citrate synthase/succinyl-CoA ligase C-terminal" evidence="14">
    <location>
        <begin position="410"/>
        <end position="499"/>
    </location>
</feature>
<feature type="domain" description="ATP-grasp fold succinyl-CoA synthetase-type" evidence="15">
    <location>
        <begin position="151"/>
        <end position="242"/>
    </location>
</feature>
<evidence type="ECO:0000256" key="6">
    <source>
        <dbReference type="ARBA" id="ARBA00022741"/>
    </source>
</evidence>
<keyword evidence="5" id="KW-0479">Metal-binding</keyword>
<evidence type="ECO:0000259" key="14">
    <source>
        <dbReference type="Pfam" id="PF00549"/>
    </source>
</evidence>
<proteinExistence type="predicted"/>
<evidence type="ECO:0000256" key="8">
    <source>
        <dbReference type="ARBA" id="ARBA00052879"/>
    </source>
</evidence>
<reference evidence="16" key="1">
    <citation type="submission" date="2020-11" db="EMBL/GenBank/DDBJ databases">
        <authorList>
            <person name="Tran Van P."/>
        </authorList>
    </citation>
    <scope>NUCLEOTIDE SEQUENCE</scope>
</reference>
<dbReference type="AlphaFoldDB" id="A0A7R9CRB6"/>
<evidence type="ECO:0000256" key="13">
    <source>
        <dbReference type="SAM" id="Phobius"/>
    </source>
</evidence>
<dbReference type="SUPFAM" id="SSF52210">
    <property type="entry name" value="Succinyl-CoA synthetase domains"/>
    <property type="match status" value="1"/>
</dbReference>
<evidence type="ECO:0000256" key="12">
    <source>
        <dbReference type="SAM" id="MobiDB-lite"/>
    </source>
</evidence>
<comment type="cofactor">
    <cofactor evidence="1">
        <name>Mg(2+)</name>
        <dbReference type="ChEBI" id="CHEBI:18420"/>
    </cofactor>
</comment>
<dbReference type="GO" id="GO:0042709">
    <property type="term" value="C:succinate-CoA ligase complex"/>
    <property type="evidence" value="ECO:0007669"/>
    <property type="project" value="TreeGrafter"/>
</dbReference>
<dbReference type="PANTHER" id="PTHR11815:SF10">
    <property type="entry name" value="SUCCINATE--COA LIGASE [GDP-FORMING] SUBUNIT BETA, MITOCHONDRIAL"/>
    <property type="match status" value="1"/>
</dbReference>
<keyword evidence="6" id="KW-0547">Nucleotide-binding</keyword>
<keyword evidence="13" id="KW-1133">Transmembrane helix</keyword>
<dbReference type="GO" id="GO:0004776">
    <property type="term" value="F:succinate-CoA ligase (GDP-forming) activity"/>
    <property type="evidence" value="ECO:0007669"/>
    <property type="project" value="UniProtKB-EC"/>
</dbReference>
<gene>
    <name evidence="16" type="ORF">TCEB3V08_LOCUS5830</name>
</gene>
<evidence type="ECO:0000256" key="1">
    <source>
        <dbReference type="ARBA" id="ARBA00001946"/>
    </source>
</evidence>
<evidence type="ECO:0000256" key="9">
    <source>
        <dbReference type="ARBA" id="ARBA00053833"/>
    </source>
</evidence>
<dbReference type="InterPro" id="IPR017866">
    <property type="entry name" value="Succ-CoA_synthase_bsu_CS"/>
</dbReference>
<dbReference type="Gene3D" id="3.30.1490.20">
    <property type="entry name" value="ATP-grasp fold, A domain"/>
    <property type="match status" value="1"/>
</dbReference>
<keyword evidence="3" id="KW-0816">Tricarboxylic acid cycle</keyword>
<dbReference type="GO" id="GO:0006099">
    <property type="term" value="P:tricarboxylic acid cycle"/>
    <property type="evidence" value="ECO:0007669"/>
    <property type="project" value="UniProtKB-UniPathway"/>
</dbReference>
<dbReference type="PROSITE" id="PS01217">
    <property type="entry name" value="SUCCINYL_COA_LIG_3"/>
    <property type="match status" value="1"/>
</dbReference>
<dbReference type="InterPro" id="IPR013650">
    <property type="entry name" value="ATP-grasp_succ-CoA_synth-type"/>
</dbReference>
<dbReference type="InterPro" id="IPR013815">
    <property type="entry name" value="ATP_grasp_subdomain_1"/>
</dbReference>
<dbReference type="Gene3D" id="3.40.50.261">
    <property type="entry name" value="Succinyl-CoA synthetase domains"/>
    <property type="match status" value="1"/>
</dbReference>
<dbReference type="Pfam" id="PF08442">
    <property type="entry name" value="ATP-grasp_2"/>
    <property type="match status" value="2"/>
</dbReference>
<dbReference type="FunFam" id="3.40.50.261:FF:000001">
    <property type="entry name" value="Succinate--CoA ligase [ADP-forming] subunit beta"/>
    <property type="match status" value="1"/>
</dbReference>
<dbReference type="GO" id="GO:0006104">
    <property type="term" value="P:succinyl-CoA metabolic process"/>
    <property type="evidence" value="ECO:0007669"/>
    <property type="project" value="TreeGrafter"/>
</dbReference>
<comment type="subunit">
    <text evidence="10">Heterodimer of an alpha and a beta subunit. The beta subunit determines specificity for GTP.</text>
</comment>
<keyword evidence="13" id="KW-0812">Transmembrane</keyword>
<comment type="catalytic activity">
    <reaction evidence="8">
        <text>GTP + succinate + CoA = succinyl-CoA + GDP + phosphate</text>
        <dbReference type="Rhea" id="RHEA:22120"/>
        <dbReference type="ChEBI" id="CHEBI:30031"/>
        <dbReference type="ChEBI" id="CHEBI:37565"/>
        <dbReference type="ChEBI" id="CHEBI:43474"/>
        <dbReference type="ChEBI" id="CHEBI:57287"/>
        <dbReference type="ChEBI" id="CHEBI:57292"/>
        <dbReference type="ChEBI" id="CHEBI:58189"/>
        <dbReference type="EC" id="6.2.1.4"/>
    </reaction>
</comment>
<dbReference type="InterPro" id="IPR005811">
    <property type="entry name" value="SUCC_ACL_C"/>
</dbReference>
<keyword evidence="13" id="KW-0472">Membrane</keyword>
<evidence type="ECO:0000259" key="15">
    <source>
        <dbReference type="Pfam" id="PF08442"/>
    </source>
</evidence>
<dbReference type="InterPro" id="IPR016102">
    <property type="entry name" value="Succinyl-CoA_synth-like"/>
</dbReference>
<protein>
    <recommendedName>
        <fullName evidence="11">Succinyl-CoA synthetase beta chain</fullName>
    </recommendedName>
</protein>
<accession>A0A7R9CRB6</accession>
<dbReference type="FunFam" id="3.30.1490.20:FF:000004">
    <property type="entry name" value="Succinate--CoA ligase [ADP-forming] subunit beta, mitochondrial"/>
    <property type="match status" value="1"/>
</dbReference>